<keyword evidence="1" id="KW-0812">Transmembrane</keyword>
<feature type="transmembrane region" description="Helical" evidence="1">
    <location>
        <begin position="60"/>
        <end position="87"/>
    </location>
</feature>
<evidence type="ECO:0000256" key="1">
    <source>
        <dbReference type="SAM" id="Phobius"/>
    </source>
</evidence>
<keyword evidence="1" id="KW-1133">Transmembrane helix</keyword>
<proteinExistence type="predicted"/>
<dbReference type="AlphaFoldDB" id="A0A836KFX4"/>
<evidence type="ECO:0000313" key="3">
    <source>
        <dbReference type="Proteomes" id="UP000673552"/>
    </source>
</evidence>
<name>A0A836KFX4_9TRYP</name>
<dbReference type="GeneID" id="92512620"/>
<comment type="caution">
    <text evidence="2">The sequence shown here is derived from an EMBL/GenBank/DDBJ whole genome shotgun (WGS) entry which is preliminary data.</text>
</comment>
<protein>
    <submittedName>
        <fullName evidence="2">Uncharacterized protein</fullName>
    </submittedName>
</protein>
<keyword evidence="1" id="KW-0472">Membrane</keyword>
<gene>
    <name evidence="2" type="ORF">LSCM1_02525</name>
</gene>
<organism evidence="2 3">
    <name type="scientific">Leishmania martiniquensis</name>
    <dbReference type="NCBI Taxonomy" id="1580590"/>
    <lineage>
        <taxon>Eukaryota</taxon>
        <taxon>Discoba</taxon>
        <taxon>Euglenozoa</taxon>
        <taxon>Kinetoplastea</taxon>
        <taxon>Metakinetoplastina</taxon>
        <taxon>Trypanosomatida</taxon>
        <taxon>Trypanosomatidae</taxon>
        <taxon>Leishmaniinae</taxon>
        <taxon>Leishmania</taxon>
    </lineage>
</organism>
<dbReference type="KEGG" id="lmat:92512620"/>
<evidence type="ECO:0000313" key="2">
    <source>
        <dbReference type="EMBL" id="KAG5469310.1"/>
    </source>
</evidence>
<dbReference type="Proteomes" id="UP000673552">
    <property type="component" value="Unassembled WGS sequence"/>
</dbReference>
<dbReference type="EMBL" id="JAFEUZ010000033">
    <property type="protein sequence ID" value="KAG5469310.1"/>
    <property type="molecule type" value="Genomic_DNA"/>
</dbReference>
<accession>A0A836KFX4</accession>
<reference evidence="3" key="1">
    <citation type="journal article" date="2021" name="Microbiol. Resour. Announc.">
        <title>LGAAP: Leishmaniinae Genome Assembly and Annotation Pipeline.</title>
        <authorList>
            <person name="Almutairi H."/>
            <person name="Urbaniak M.D."/>
            <person name="Bates M.D."/>
            <person name="Jariyapan N."/>
            <person name="Kwakye-Nuako G."/>
            <person name="Thomaz-Soccol V."/>
            <person name="Al-Salem W.S."/>
            <person name="Dillon R.J."/>
            <person name="Bates P.A."/>
            <person name="Gatherer D."/>
        </authorList>
    </citation>
    <scope>NUCLEOTIDE SEQUENCE [LARGE SCALE GENOMIC DNA]</scope>
</reference>
<sequence length="230" mass="24125">MQQLQGAPLSTFSHAASTQLHQSEGGLRDDPIAVAISSGMPGAQTSALKEFFKFDTSGGWTWWTGAMPVLLSCCAFASMIVIGLRFSHRSAPAVLKRMSAQQCSFLSPLQPPMPFEAWMDTCVSAYRGYAYPCTSQVDCVVLGPRCAPAAVLAQLLCTNTGARADHHPVCAYPSLSPTGAPPVPGFCTNLGTSCAICITESCQPTTPPHGLFGCPPASACDSGSWLCSSL</sequence>
<dbReference type="RefSeq" id="XP_067175483.1">
    <property type="nucleotide sequence ID" value="XM_067320108.1"/>
</dbReference>
<reference evidence="3" key="2">
    <citation type="journal article" date="2021" name="Sci. Data">
        <title>Chromosome-scale genome sequencing, assembly and annotation of six genomes from subfamily Leishmaniinae.</title>
        <authorList>
            <person name="Almutairi H."/>
            <person name="Urbaniak M.D."/>
            <person name="Bates M.D."/>
            <person name="Jariyapan N."/>
            <person name="Kwakye-Nuako G."/>
            <person name="Thomaz Soccol V."/>
            <person name="Al-Salem W.S."/>
            <person name="Dillon R.J."/>
            <person name="Bates P.A."/>
            <person name="Gatherer D."/>
        </authorList>
    </citation>
    <scope>NUCLEOTIDE SEQUENCE [LARGE SCALE GENOMIC DNA]</scope>
</reference>
<dbReference type="OrthoDB" id="259617at2759"/>
<keyword evidence="3" id="KW-1185">Reference proteome</keyword>